<organism evidence="3 4">
    <name type="scientific">Butyrivibrio hungatei DSM 14810</name>
    <dbReference type="NCBI Taxonomy" id="1121132"/>
    <lineage>
        <taxon>Bacteria</taxon>
        <taxon>Bacillati</taxon>
        <taxon>Bacillota</taxon>
        <taxon>Clostridia</taxon>
        <taxon>Lachnospirales</taxon>
        <taxon>Lachnospiraceae</taxon>
        <taxon>Butyrivibrio</taxon>
    </lineage>
</organism>
<dbReference type="RefSeq" id="WP_072705335.1">
    <property type="nucleotide sequence ID" value="NZ_FRDH01000013.1"/>
</dbReference>
<dbReference type="AlphaFoldDB" id="A0A1M7T0P4"/>
<proteinExistence type="predicted"/>
<feature type="transmembrane region" description="Helical" evidence="1">
    <location>
        <begin position="151"/>
        <end position="182"/>
    </location>
</feature>
<keyword evidence="3" id="KW-0012">Acyltransferase</keyword>
<keyword evidence="1" id="KW-0812">Transmembrane</keyword>
<reference evidence="3 4" key="1">
    <citation type="submission" date="2016-12" db="EMBL/GenBank/DDBJ databases">
        <authorList>
            <person name="Song W.-J."/>
            <person name="Kurnit D.M."/>
        </authorList>
    </citation>
    <scope>NUCLEOTIDE SEQUENCE [LARGE SCALE GENOMIC DNA]</scope>
    <source>
        <strain evidence="3 4">DSM 14810</strain>
    </source>
</reference>
<keyword evidence="1" id="KW-1133">Transmembrane helix</keyword>
<evidence type="ECO:0000259" key="2">
    <source>
        <dbReference type="Pfam" id="PF01757"/>
    </source>
</evidence>
<feature type="transmembrane region" description="Helical" evidence="1">
    <location>
        <begin position="80"/>
        <end position="98"/>
    </location>
</feature>
<name>A0A1M7T0P4_9FIRM</name>
<dbReference type="GO" id="GO:0016747">
    <property type="term" value="F:acyltransferase activity, transferring groups other than amino-acyl groups"/>
    <property type="evidence" value="ECO:0007669"/>
    <property type="project" value="InterPro"/>
</dbReference>
<evidence type="ECO:0000313" key="3">
    <source>
        <dbReference type="EMBL" id="SHN64323.1"/>
    </source>
</evidence>
<feature type="transmembrane region" description="Helical" evidence="1">
    <location>
        <begin position="257"/>
        <end position="276"/>
    </location>
</feature>
<feature type="transmembrane region" description="Helical" evidence="1">
    <location>
        <begin position="12"/>
        <end position="30"/>
    </location>
</feature>
<evidence type="ECO:0000256" key="1">
    <source>
        <dbReference type="SAM" id="Phobius"/>
    </source>
</evidence>
<dbReference type="InterPro" id="IPR002656">
    <property type="entry name" value="Acyl_transf_3_dom"/>
</dbReference>
<feature type="transmembrane region" description="Helical" evidence="1">
    <location>
        <begin position="50"/>
        <end position="68"/>
    </location>
</feature>
<evidence type="ECO:0000313" key="4">
    <source>
        <dbReference type="Proteomes" id="UP000184097"/>
    </source>
</evidence>
<accession>A0A1M7T0P4</accession>
<sequence>MKKARFIQYDLLRILAFISVCAGHFLGTYGEYYIRHNMIYDLFLKIFDMGKYHVCIFAIVLGIFASKVKEERIGNWILKRYIYFFISGAFINLIYFGLGSFTDIFAPIGFEDVIVQSLIIGGKIFPPYWCMQAFFLGSILVQINSRGKADLITVIFEMVFLTVIGQLFVAACLCGYLITLLGDNKAYQTITNSIFFRVGILFAAWGANYLLSAYDESLWIYIINVLTACFTVIAFSPRKESNRLLDAIAKIPFLKNYMAMYIIHMVVLILTGRFFFEHGLGYGKSMILTLITIMLLSIPVQKIIDYICGKLYGLFLALETKVSK</sequence>
<dbReference type="EMBL" id="FRDH01000013">
    <property type="protein sequence ID" value="SHN64323.1"/>
    <property type="molecule type" value="Genomic_DNA"/>
</dbReference>
<feature type="transmembrane region" description="Helical" evidence="1">
    <location>
        <begin position="282"/>
        <end position="300"/>
    </location>
</feature>
<feature type="domain" description="Acyltransferase 3" evidence="2">
    <location>
        <begin position="8"/>
        <end position="298"/>
    </location>
</feature>
<keyword evidence="3" id="KW-0808">Transferase</keyword>
<protein>
    <submittedName>
        <fullName evidence="3">Acyltransferase family protein</fullName>
    </submittedName>
</protein>
<feature type="transmembrane region" description="Helical" evidence="1">
    <location>
        <begin position="194"/>
        <end position="212"/>
    </location>
</feature>
<dbReference type="Proteomes" id="UP000184097">
    <property type="component" value="Unassembled WGS sequence"/>
</dbReference>
<keyword evidence="1" id="KW-0472">Membrane</keyword>
<dbReference type="Pfam" id="PF01757">
    <property type="entry name" value="Acyl_transf_3"/>
    <property type="match status" value="1"/>
</dbReference>
<feature type="transmembrane region" description="Helical" evidence="1">
    <location>
        <begin position="218"/>
        <end position="236"/>
    </location>
</feature>
<gene>
    <name evidence="3" type="ORF">SAMN02745247_02789</name>
</gene>